<dbReference type="PANTHER" id="PTHR11610">
    <property type="entry name" value="LIPASE"/>
    <property type="match status" value="1"/>
</dbReference>
<feature type="domain" description="Lipase" evidence="7">
    <location>
        <begin position="36"/>
        <end position="367"/>
    </location>
</feature>
<evidence type="ECO:0000313" key="9">
    <source>
        <dbReference type="Proteomes" id="UP000801492"/>
    </source>
</evidence>
<keyword evidence="4" id="KW-0106">Calcium</keyword>
<keyword evidence="6" id="KW-0732">Signal</keyword>
<organism evidence="8 9">
    <name type="scientific">Ignelater luminosus</name>
    <name type="common">Cucubano</name>
    <name type="synonym">Pyrophorus luminosus</name>
    <dbReference type="NCBI Taxonomy" id="2038154"/>
    <lineage>
        <taxon>Eukaryota</taxon>
        <taxon>Metazoa</taxon>
        <taxon>Ecdysozoa</taxon>
        <taxon>Arthropoda</taxon>
        <taxon>Hexapoda</taxon>
        <taxon>Insecta</taxon>
        <taxon>Pterygota</taxon>
        <taxon>Neoptera</taxon>
        <taxon>Endopterygota</taxon>
        <taxon>Coleoptera</taxon>
        <taxon>Polyphaga</taxon>
        <taxon>Elateriformia</taxon>
        <taxon>Elateroidea</taxon>
        <taxon>Elateridae</taxon>
        <taxon>Agrypninae</taxon>
        <taxon>Pyrophorini</taxon>
        <taxon>Ignelater</taxon>
    </lineage>
</organism>
<evidence type="ECO:0000313" key="8">
    <source>
        <dbReference type="EMBL" id="KAF2885132.1"/>
    </source>
</evidence>
<dbReference type="GO" id="GO:0016298">
    <property type="term" value="F:lipase activity"/>
    <property type="evidence" value="ECO:0007669"/>
    <property type="project" value="InterPro"/>
</dbReference>
<reference evidence="8" key="1">
    <citation type="submission" date="2019-08" db="EMBL/GenBank/DDBJ databases">
        <title>The genome of the North American firefly Photinus pyralis.</title>
        <authorList>
            <consortium name="Photinus pyralis genome working group"/>
            <person name="Fallon T.R."/>
            <person name="Sander Lower S.E."/>
            <person name="Weng J.-K."/>
        </authorList>
    </citation>
    <scope>NUCLEOTIDE SEQUENCE</scope>
    <source>
        <strain evidence="8">TRF0915ILg1</strain>
        <tissue evidence="8">Whole body</tissue>
    </source>
</reference>
<proteinExistence type="inferred from homology"/>
<dbReference type="Pfam" id="PF00151">
    <property type="entry name" value="Lipase"/>
    <property type="match status" value="1"/>
</dbReference>
<keyword evidence="4" id="KW-0479">Metal-binding</keyword>
<accession>A0A8K0G1S6</accession>
<dbReference type="SUPFAM" id="SSF53474">
    <property type="entry name" value="alpha/beta-Hydrolases"/>
    <property type="match status" value="1"/>
</dbReference>
<gene>
    <name evidence="8" type="ORF">ILUMI_21034</name>
</gene>
<dbReference type="PRINTS" id="PR00821">
    <property type="entry name" value="TAGLIPASE"/>
</dbReference>
<name>A0A8K0G1S6_IGNLU</name>
<evidence type="ECO:0000256" key="5">
    <source>
        <dbReference type="RuleBase" id="RU004262"/>
    </source>
</evidence>
<evidence type="ECO:0000259" key="7">
    <source>
        <dbReference type="Pfam" id="PF00151"/>
    </source>
</evidence>
<feature type="binding site" evidence="4">
    <location>
        <position position="224"/>
    </location>
    <ligand>
        <name>Ca(2+)</name>
        <dbReference type="ChEBI" id="CHEBI:29108"/>
    </ligand>
</feature>
<dbReference type="InterPro" id="IPR016272">
    <property type="entry name" value="Lipase_LIPH"/>
</dbReference>
<feature type="signal peptide" evidence="6">
    <location>
        <begin position="1"/>
        <end position="20"/>
    </location>
</feature>
<evidence type="ECO:0000256" key="3">
    <source>
        <dbReference type="ARBA" id="ARBA00022525"/>
    </source>
</evidence>
<evidence type="ECO:0000256" key="1">
    <source>
        <dbReference type="ARBA" id="ARBA00004613"/>
    </source>
</evidence>
<dbReference type="GO" id="GO:0046872">
    <property type="term" value="F:metal ion binding"/>
    <property type="evidence" value="ECO:0007669"/>
    <property type="project" value="UniProtKB-KW"/>
</dbReference>
<dbReference type="GO" id="GO:0016042">
    <property type="term" value="P:lipid catabolic process"/>
    <property type="evidence" value="ECO:0007669"/>
    <property type="project" value="TreeGrafter"/>
</dbReference>
<evidence type="ECO:0000256" key="2">
    <source>
        <dbReference type="ARBA" id="ARBA00010701"/>
    </source>
</evidence>
<comment type="subcellular location">
    <subcellularLocation>
        <location evidence="1">Secreted</location>
    </subcellularLocation>
</comment>
<comment type="caution">
    <text evidence="8">The sequence shown here is derived from an EMBL/GenBank/DDBJ whole genome shotgun (WGS) entry which is preliminary data.</text>
</comment>
<sequence length="453" mass="50857">MFLKIFLLGVIFNYMDLCFGEPQTSTVSDNIGVYKSCFEDLGCIETTAEWFHRTHRPRNLEPLDRHTIRTEFILITKDVDETKPLNYDIVFARKESLSLSGYKKDKGLILLIHDFTSNGRTGWVKHIVTSLTTKLNIVSVDWEAGAEPPFEQAIANARVVALEIKAFVEAVQDGCTPHPIHIISHGVGAHIAGYVGSYVNVTKITGLDPTGPLFENMPPVVRLDPTDATYVEVLHTDAFNSRSQGAKTRLGHIDFFFNGALLQPQCNQSNEYPVFTKLDRNTLKEGVILPACSHKRSFKYYIEALQSNECEFTGIGCTSYTDFAEGKCTSCGSENNKSNCATFGTSVTTLVTHTRSLYLNTRGEPPYCLNSYSVKIHFENNVKAKKFQEGSFELIMINEKGVMINATASYVGIKKHTHRFESGKTKTLVYYATEPRIVVVQEARLKWLHTQLH</sequence>
<dbReference type="InterPro" id="IPR000734">
    <property type="entry name" value="TAG_lipase"/>
</dbReference>
<feature type="binding site" evidence="4">
    <location>
        <position position="222"/>
    </location>
    <ligand>
        <name>Ca(2+)</name>
        <dbReference type="ChEBI" id="CHEBI:29108"/>
    </ligand>
</feature>
<dbReference type="AlphaFoldDB" id="A0A8K0G1S6"/>
<feature type="chain" id="PRO_5035434012" description="Lipase domain-containing protein" evidence="6">
    <location>
        <begin position="21"/>
        <end position="453"/>
    </location>
</feature>
<dbReference type="InterPro" id="IPR013818">
    <property type="entry name" value="Lipase"/>
</dbReference>
<dbReference type="PIRSF" id="PIRSF000865">
    <property type="entry name" value="Lipoprotein_lipase_LIPH"/>
    <property type="match status" value="1"/>
</dbReference>
<comment type="similarity">
    <text evidence="2 5">Belongs to the AB hydrolase superfamily. Lipase family.</text>
</comment>
<evidence type="ECO:0000256" key="6">
    <source>
        <dbReference type="SAM" id="SignalP"/>
    </source>
</evidence>
<dbReference type="OrthoDB" id="199913at2759"/>
<dbReference type="InterPro" id="IPR029058">
    <property type="entry name" value="AB_hydrolase_fold"/>
</dbReference>
<dbReference type="Proteomes" id="UP000801492">
    <property type="component" value="Unassembled WGS sequence"/>
</dbReference>
<dbReference type="GO" id="GO:0005615">
    <property type="term" value="C:extracellular space"/>
    <property type="evidence" value="ECO:0007669"/>
    <property type="project" value="TreeGrafter"/>
</dbReference>
<dbReference type="Gene3D" id="3.40.50.1820">
    <property type="entry name" value="alpha/beta hydrolase"/>
    <property type="match status" value="1"/>
</dbReference>
<feature type="binding site" evidence="4">
    <location>
        <position position="227"/>
    </location>
    <ligand>
        <name>Ca(2+)</name>
        <dbReference type="ChEBI" id="CHEBI:29108"/>
    </ligand>
</feature>
<protein>
    <recommendedName>
        <fullName evidence="7">Lipase domain-containing protein</fullName>
    </recommendedName>
</protein>
<keyword evidence="3" id="KW-0964">Secreted</keyword>
<dbReference type="EMBL" id="VTPC01090028">
    <property type="protein sequence ID" value="KAF2885132.1"/>
    <property type="molecule type" value="Genomic_DNA"/>
</dbReference>
<evidence type="ECO:0000256" key="4">
    <source>
        <dbReference type="PIRSR" id="PIRSR000865-2"/>
    </source>
</evidence>
<keyword evidence="9" id="KW-1185">Reference proteome</keyword>
<dbReference type="GO" id="GO:0052689">
    <property type="term" value="F:carboxylic ester hydrolase activity"/>
    <property type="evidence" value="ECO:0007669"/>
    <property type="project" value="InterPro"/>
</dbReference>